<dbReference type="RefSeq" id="WP_168975188.1">
    <property type="nucleotide sequence ID" value="NZ_CAMJCG010000051.1"/>
</dbReference>
<dbReference type="GO" id="GO:0016810">
    <property type="term" value="F:hydrolase activity, acting on carbon-nitrogen (but not peptide) bonds"/>
    <property type="evidence" value="ECO:0007669"/>
    <property type="project" value="InterPro"/>
</dbReference>
<dbReference type="InterPro" id="IPR002509">
    <property type="entry name" value="NODB_dom"/>
</dbReference>
<dbReference type="Pfam" id="PF01522">
    <property type="entry name" value="Polysacc_deac_1"/>
    <property type="match status" value="1"/>
</dbReference>
<dbReference type="Proteomes" id="UP000561326">
    <property type="component" value="Unassembled WGS sequence"/>
</dbReference>
<organism evidence="5 6">
    <name type="scientific">Aneurinibacillus aneurinilyticus</name>
    <name type="common">Bacillus aneurinolyticus</name>
    <dbReference type="NCBI Taxonomy" id="1391"/>
    <lineage>
        <taxon>Bacteria</taxon>
        <taxon>Bacillati</taxon>
        <taxon>Bacillota</taxon>
        <taxon>Bacilli</taxon>
        <taxon>Bacillales</taxon>
        <taxon>Paenibacillaceae</taxon>
        <taxon>Aneurinibacillus group</taxon>
        <taxon>Aneurinibacillus</taxon>
    </lineage>
</organism>
<evidence type="ECO:0000259" key="4">
    <source>
        <dbReference type="PROSITE" id="PS51677"/>
    </source>
</evidence>
<dbReference type="InterPro" id="IPR011330">
    <property type="entry name" value="Glyco_hydro/deAcase_b/a-brl"/>
</dbReference>
<evidence type="ECO:0000256" key="3">
    <source>
        <dbReference type="SAM" id="SignalP"/>
    </source>
</evidence>
<dbReference type="InterPro" id="IPR050248">
    <property type="entry name" value="Polysacc_deacetylase_ArnD"/>
</dbReference>
<evidence type="ECO:0000313" key="5">
    <source>
        <dbReference type="EMBL" id="NME98630.1"/>
    </source>
</evidence>
<proteinExistence type="predicted"/>
<comment type="caution">
    <text evidence="5">The sequence shown here is derived from an EMBL/GenBank/DDBJ whole genome shotgun (WGS) entry which is preliminary data.</text>
</comment>
<dbReference type="CDD" id="cd10917">
    <property type="entry name" value="CE4_NodB_like_6s_7s"/>
    <property type="match status" value="1"/>
</dbReference>
<dbReference type="GO" id="GO:0046872">
    <property type="term" value="F:metal ion binding"/>
    <property type="evidence" value="ECO:0007669"/>
    <property type="project" value="UniProtKB-KW"/>
</dbReference>
<accession>A0A848CZF6</accession>
<evidence type="ECO:0000256" key="1">
    <source>
        <dbReference type="ARBA" id="ARBA00022723"/>
    </source>
</evidence>
<feature type="domain" description="NodB homology" evidence="4">
    <location>
        <begin position="49"/>
        <end position="231"/>
    </location>
</feature>
<keyword evidence="1" id="KW-0479">Metal-binding</keyword>
<dbReference type="PANTHER" id="PTHR10587:SF133">
    <property type="entry name" value="CHITIN DEACETYLASE 1-RELATED"/>
    <property type="match status" value="1"/>
</dbReference>
<name>A0A848CZF6_ANEAE</name>
<dbReference type="EMBL" id="JABAGO010000016">
    <property type="protein sequence ID" value="NME98630.1"/>
    <property type="molecule type" value="Genomic_DNA"/>
</dbReference>
<sequence>MNKRTVAMIIGSMLLVWYTASAPLHTGKGIAAEIHHEQSTLYQVKIKEKYVALTFDDGPHPVYTRKILKMLNKYQAKGTFFVTGERAHRFSSVIREMSKQGHEIGNHTFSHPSMRKITSSKLQEEIQKADDVLHSLTGEYPVCFRPPGGVLNEAVVDAAKKKHHIIVIWSRHQDTRDWSNPGVEKIVKQVVRHVQPGQIILMHDSGVNRVQTVKAVEKILALLSQQGYKFVTVSDLIHQGIKENEG</sequence>
<feature type="chain" id="PRO_5039238374" evidence="3">
    <location>
        <begin position="23"/>
        <end position="246"/>
    </location>
</feature>
<gene>
    <name evidence="5" type="ORF">HF838_10200</name>
</gene>
<dbReference type="SUPFAM" id="SSF88713">
    <property type="entry name" value="Glycoside hydrolase/deacetylase"/>
    <property type="match status" value="1"/>
</dbReference>
<dbReference type="PANTHER" id="PTHR10587">
    <property type="entry name" value="GLYCOSYL TRANSFERASE-RELATED"/>
    <property type="match status" value="1"/>
</dbReference>
<dbReference type="AlphaFoldDB" id="A0A848CZF6"/>
<dbReference type="Gene3D" id="3.20.20.370">
    <property type="entry name" value="Glycoside hydrolase/deacetylase"/>
    <property type="match status" value="1"/>
</dbReference>
<keyword evidence="2" id="KW-0378">Hydrolase</keyword>
<evidence type="ECO:0000313" key="6">
    <source>
        <dbReference type="Proteomes" id="UP000561326"/>
    </source>
</evidence>
<dbReference type="PROSITE" id="PS51677">
    <property type="entry name" value="NODB"/>
    <property type="match status" value="1"/>
</dbReference>
<dbReference type="GO" id="GO:0016020">
    <property type="term" value="C:membrane"/>
    <property type="evidence" value="ECO:0007669"/>
    <property type="project" value="TreeGrafter"/>
</dbReference>
<keyword evidence="3" id="KW-0732">Signal</keyword>
<evidence type="ECO:0000256" key="2">
    <source>
        <dbReference type="ARBA" id="ARBA00022801"/>
    </source>
</evidence>
<dbReference type="GO" id="GO:0005975">
    <property type="term" value="P:carbohydrate metabolic process"/>
    <property type="evidence" value="ECO:0007669"/>
    <property type="project" value="InterPro"/>
</dbReference>
<reference evidence="5 6" key="1">
    <citation type="submission" date="2020-04" db="EMBL/GenBank/DDBJ databases">
        <authorList>
            <person name="Hitch T.C.A."/>
            <person name="Wylensek D."/>
            <person name="Clavel T."/>
        </authorList>
    </citation>
    <scope>NUCLEOTIDE SEQUENCE [LARGE SCALE GENOMIC DNA]</scope>
    <source>
        <strain evidence="5 6">WB01_D5_05</strain>
    </source>
</reference>
<protein>
    <submittedName>
        <fullName evidence="5">Polysaccharide deacetylase family protein</fullName>
    </submittedName>
</protein>
<feature type="signal peptide" evidence="3">
    <location>
        <begin position="1"/>
        <end position="22"/>
    </location>
</feature>